<accession>A0A3T1DDC1</accession>
<gene>
    <name evidence="3" type="ORF">KCTCHS21_55500</name>
</gene>
<evidence type="ECO:0008006" key="5">
    <source>
        <dbReference type="Google" id="ProtNLM"/>
    </source>
</evidence>
<evidence type="ECO:0000313" key="4">
    <source>
        <dbReference type="Proteomes" id="UP000289856"/>
    </source>
</evidence>
<dbReference type="Pfam" id="PF05130">
    <property type="entry name" value="FlgN"/>
    <property type="match status" value="1"/>
</dbReference>
<organism evidence="3 4">
    <name type="scientific">Cohnella abietis</name>
    <dbReference type="NCBI Taxonomy" id="2507935"/>
    <lineage>
        <taxon>Bacteria</taxon>
        <taxon>Bacillati</taxon>
        <taxon>Bacillota</taxon>
        <taxon>Bacilli</taxon>
        <taxon>Bacillales</taxon>
        <taxon>Paenibacillaceae</taxon>
        <taxon>Cohnella</taxon>
    </lineage>
</organism>
<evidence type="ECO:0000313" key="3">
    <source>
        <dbReference type="EMBL" id="BBI36151.1"/>
    </source>
</evidence>
<dbReference type="GO" id="GO:0044780">
    <property type="term" value="P:bacterial-type flagellum assembly"/>
    <property type="evidence" value="ECO:0007669"/>
    <property type="project" value="InterPro"/>
</dbReference>
<dbReference type="Proteomes" id="UP000289856">
    <property type="component" value="Chromosome"/>
</dbReference>
<evidence type="ECO:0000256" key="1">
    <source>
        <dbReference type="ARBA" id="ARBA00022795"/>
    </source>
</evidence>
<dbReference type="OrthoDB" id="2660802at2"/>
<feature type="region of interest" description="Disordered" evidence="2">
    <location>
        <begin position="142"/>
        <end position="165"/>
    </location>
</feature>
<dbReference type="AlphaFoldDB" id="A0A3T1DDC1"/>
<feature type="compositionally biased region" description="Polar residues" evidence="2">
    <location>
        <begin position="146"/>
        <end position="157"/>
    </location>
</feature>
<dbReference type="RefSeq" id="WP_130615407.1">
    <property type="nucleotide sequence ID" value="NZ_AP019400.1"/>
</dbReference>
<dbReference type="InterPro" id="IPR007809">
    <property type="entry name" value="FlgN-like"/>
</dbReference>
<keyword evidence="1" id="KW-1005">Bacterial flagellum biogenesis</keyword>
<protein>
    <recommendedName>
        <fullName evidence="5">Flagellar protein FlgN</fullName>
    </recommendedName>
</protein>
<dbReference type="KEGG" id="cohn:KCTCHS21_55500"/>
<name>A0A3T1DDC1_9BACL</name>
<reference evidence="3 4" key="1">
    <citation type="submission" date="2019-01" db="EMBL/GenBank/DDBJ databases">
        <title>Complete genome sequence of Cohnella hallensis HS21 isolated from Korean fir (Abies koreana) rhizospheric soil.</title>
        <authorList>
            <person name="Jiang L."/>
            <person name="Kang S.W."/>
            <person name="Kim S."/>
            <person name="Jung J."/>
            <person name="Kim C.Y."/>
            <person name="Kim D.H."/>
            <person name="Kim S.W."/>
            <person name="Lee J."/>
        </authorList>
    </citation>
    <scope>NUCLEOTIDE SEQUENCE [LARGE SCALE GENOMIC DNA]</scope>
    <source>
        <strain evidence="3 4">HS21</strain>
    </source>
</reference>
<dbReference type="EMBL" id="AP019400">
    <property type="protein sequence ID" value="BBI36151.1"/>
    <property type="molecule type" value="Genomic_DNA"/>
</dbReference>
<dbReference type="SUPFAM" id="SSF140566">
    <property type="entry name" value="FlgN-like"/>
    <property type="match status" value="1"/>
</dbReference>
<dbReference type="InterPro" id="IPR036679">
    <property type="entry name" value="FlgN-like_sf"/>
</dbReference>
<dbReference type="Gene3D" id="1.20.58.300">
    <property type="entry name" value="FlgN-like"/>
    <property type="match status" value="1"/>
</dbReference>
<keyword evidence="4" id="KW-1185">Reference proteome</keyword>
<sequence length="165" mass="18799">MSIQSLLNTLNSLSDIHEELLELAHEKQKAVIENRIDQLMTFTAKESKSIATMEQLNRDITQFTLQCWTELGLTPKPASTLADLMQALHRAEHKQALKAAGDRLREQVQLLKDQNERNQLLVRQSLEFLGFQIDLLSAPYDEDMTYSPNRSGSSGTPRRTFDTRA</sequence>
<evidence type="ECO:0000256" key="2">
    <source>
        <dbReference type="SAM" id="MobiDB-lite"/>
    </source>
</evidence>
<proteinExistence type="predicted"/>